<sequence length="688" mass="72154">MECPTCGKYIPSSSQVLHSVHCARRAFGLVPGESGTSEQVAAASSAASGALDALVAHEPVCGARTDVCLACGNYVRLFEWDAHQREHAAESGENDEHDGAGEALAEVEAEAAAPIALHAGDEAELRLAVVDTVLDAVGIDLNQVSDECRTVLSGLSSGGKAEVAAAKAFVVDSLSVRIRVNPFAGFADTGTFAVQLAMWIRYSTQAALTRGARSLLAMLLDSLPARSEVSHINAPGLVSFPSTIVHVLLDVVLPLLLDRTFELAGAPARFRQASFMAPAAEPEIEPADAAAATARKIAAAVAAAHRPQWLARLALVSLQNQVLVLEHARDSSSPALDPVVASLVTGHKAAIESAVEDLELVARSLVPLLGPHHVPGSRLCVASLVASLGYACAMPSLPLGVALSEVLAHVLAAYPSFAAQYMSQWLEALAEHNDVCQSLQGSLSLSSLTGAYQVQRVLSSVRLAARMVWLNPHMLRTRAHLMHMVRTAEAAVAALAMAAEREPALGLWRDEAVGAFDGLMRGVPLFLYAKDVPYLSGCGEMAAILELSSPAAQAVVAKRILTVVGATSDDGPRYGSLHTSLVVLHLMVRLMGLDDHPPELESKYLEFALWATGLVCTQLHEAPPVWMSAASPLIHSVLGSIFVHPAFTLRLSGAEASFMAEVLGGQPPPLAALADALPATELPAGNDG</sequence>
<dbReference type="EMBL" id="GL349457">
    <property type="protein sequence ID" value="KNC49677.1"/>
    <property type="molecule type" value="Genomic_DNA"/>
</dbReference>
<organism evidence="1 2">
    <name type="scientific">Thecamonas trahens ATCC 50062</name>
    <dbReference type="NCBI Taxonomy" id="461836"/>
    <lineage>
        <taxon>Eukaryota</taxon>
        <taxon>Apusozoa</taxon>
        <taxon>Apusomonadida</taxon>
        <taxon>Apusomonadidae</taxon>
        <taxon>Thecamonas</taxon>
    </lineage>
</organism>
<evidence type="ECO:0000313" key="1">
    <source>
        <dbReference type="EMBL" id="KNC49677.1"/>
    </source>
</evidence>
<protein>
    <submittedName>
        <fullName evidence="1">Uncharacterized protein</fullName>
    </submittedName>
</protein>
<dbReference type="Proteomes" id="UP000054408">
    <property type="component" value="Unassembled WGS sequence"/>
</dbReference>
<proteinExistence type="predicted"/>
<evidence type="ECO:0000313" key="2">
    <source>
        <dbReference type="Proteomes" id="UP000054408"/>
    </source>
</evidence>
<name>A0A0L0DBG4_THETB</name>
<reference evidence="1 2" key="1">
    <citation type="submission" date="2010-05" db="EMBL/GenBank/DDBJ databases">
        <title>The Genome Sequence of Thecamonas trahens ATCC 50062.</title>
        <authorList>
            <consortium name="The Broad Institute Genome Sequencing Platform"/>
            <person name="Russ C."/>
            <person name="Cuomo C."/>
            <person name="Shea T."/>
            <person name="Young S.K."/>
            <person name="Zeng Q."/>
            <person name="Koehrsen M."/>
            <person name="Haas B."/>
            <person name="Borodovsky M."/>
            <person name="Guigo R."/>
            <person name="Alvarado L."/>
            <person name="Berlin A."/>
            <person name="Bochicchio J."/>
            <person name="Borenstein D."/>
            <person name="Chapman S."/>
            <person name="Chen Z."/>
            <person name="Freedman E."/>
            <person name="Gellesch M."/>
            <person name="Goldberg J."/>
            <person name="Griggs A."/>
            <person name="Gujja S."/>
            <person name="Heilman E."/>
            <person name="Heiman D."/>
            <person name="Hepburn T."/>
            <person name="Howarth C."/>
            <person name="Jen D."/>
            <person name="Larson L."/>
            <person name="Mehta T."/>
            <person name="Park D."/>
            <person name="Pearson M."/>
            <person name="Roberts A."/>
            <person name="Saif S."/>
            <person name="Shenoy N."/>
            <person name="Sisk P."/>
            <person name="Stolte C."/>
            <person name="Sykes S."/>
            <person name="Thomson T."/>
            <person name="Walk T."/>
            <person name="White J."/>
            <person name="Yandava C."/>
            <person name="Burger G."/>
            <person name="Gray M.W."/>
            <person name="Holland P.W.H."/>
            <person name="King N."/>
            <person name="Lang F.B.F."/>
            <person name="Roger A.J."/>
            <person name="Ruiz-Trillo I."/>
            <person name="Lander E."/>
            <person name="Nusbaum C."/>
        </authorList>
    </citation>
    <scope>NUCLEOTIDE SEQUENCE [LARGE SCALE GENOMIC DNA]</scope>
    <source>
        <strain evidence="1 2">ATCC 50062</strain>
    </source>
</reference>
<accession>A0A0L0DBG4</accession>
<dbReference type="GeneID" id="25565232"/>
<dbReference type="AlphaFoldDB" id="A0A0L0DBG4"/>
<dbReference type="RefSeq" id="XP_013757474.1">
    <property type="nucleotide sequence ID" value="XM_013902020.1"/>
</dbReference>
<keyword evidence="2" id="KW-1185">Reference proteome</keyword>
<gene>
    <name evidence="1" type="ORF">AMSG_05939</name>
</gene>